<keyword evidence="7" id="KW-0676">Redox-active center</keyword>
<feature type="chain" id="PRO_5046693673" description="protein disulfide-isomerase" evidence="9">
    <location>
        <begin position="19"/>
        <end position="513"/>
    </location>
</feature>
<evidence type="ECO:0000256" key="7">
    <source>
        <dbReference type="ARBA" id="ARBA00023284"/>
    </source>
</evidence>
<evidence type="ECO:0000256" key="8">
    <source>
        <dbReference type="SAM" id="MobiDB-lite"/>
    </source>
</evidence>
<feature type="compositionally biased region" description="Basic residues" evidence="8">
    <location>
        <begin position="494"/>
        <end position="513"/>
    </location>
</feature>
<dbReference type="EC" id="5.3.4.1" evidence="4"/>
<feature type="signal peptide" evidence="9">
    <location>
        <begin position="1"/>
        <end position="18"/>
    </location>
</feature>
<dbReference type="CDD" id="cd02995">
    <property type="entry name" value="PDI_a_PDI_a'_C"/>
    <property type="match status" value="1"/>
</dbReference>
<evidence type="ECO:0000256" key="1">
    <source>
        <dbReference type="ARBA" id="ARBA00001182"/>
    </source>
</evidence>
<dbReference type="PRINTS" id="PR00421">
    <property type="entry name" value="THIOREDOXIN"/>
</dbReference>
<evidence type="ECO:0000259" key="10">
    <source>
        <dbReference type="PROSITE" id="PS51352"/>
    </source>
</evidence>
<proteinExistence type="inferred from homology"/>
<keyword evidence="12" id="KW-1185">Reference proteome</keyword>
<comment type="subcellular location">
    <subcellularLocation>
        <location evidence="2">Endoplasmic reticulum lumen</location>
    </subcellularLocation>
</comment>
<sequence>MKIFLYFTLFLILSVAFCKEEKEEEKTETEKINYLSVVDVKKLQKKEKDFFLLISAEFAPSSREFETVFKEIIAPFVEKDLFEFQYYDYQQEDREFAMELGLKALPSLVLFKDGKHVDSFNDGFAEELVRNWIAKHHLPTISKIENEEDLEDFKTKYSLVVYAEFPENKKTNKMLKKIAKKKSFSNYVFTMKNGEESVLKLLRNKDSKEIVYDGEWKSDLIEEFLDINHIPFLQQLTRTNYEEYFEIERPIGFVFFNLEDEKNDDEEEINFSELPTNKLISEFEAEYTNKIWFAWSNAEDVKGFAEKYGLETYPGIVIIDNKNNQYYRFEEEWGKEGLEKFFKSFLEGKLEPSIRSQPIPEENDGPVKKVVRKNWDEIVNDPEKDVFVKVYAEWCGHCKQLAPVYEELAKKFAKVENLVIAEIDGANNDLGNGASVTGFPTLIFFPAKDKMNFVTYQGGRTLEDMAQYLKQTAKTADFSVLEEEKEEKEEKKEKKDKKKKKNKKDKKKKEKEL</sequence>
<evidence type="ECO:0000256" key="3">
    <source>
        <dbReference type="ARBA" id="ARBA00006347"/>
    </source>
</evidence>
<feature type="domain" description="Thioredoxin" evidence="10">
    <location>
        <begin position="345"/>
        <end position="474"/>
    </location>
</feature>
<name>A0ABQ8ZA81_9EUKA</name>
<feature type="region of interest" description="Disordered" evidence="8">
    <location>
        <begin position="480"/>
        <end position="513"/>
    </location>
</feature>
<dbReference type="SUPFAM" id="SSF52833">
    <property type="entry name" value="Thioredoxin-like"/>
    <property type="match status" value="3"/>
</dbReference>
<protein>
    <recommendedName>
        <fullName evidence="4">protein disulfide-isomerase</fullName>
        <ecNumber evidence="4">5.3.4.1</ecNumber>
    </recommendedName>
</protein>
<dbReference type="EMBL" id="JAOAOG010000028">
    <property type="protein sequence ID" value="KAJ6253787.1"/>
    <property type="molecule type" value="Genomic_DNA"/>
</dbReference>
<gene>
    <name evidence="11" type="ORF">M0813_13204</name>
</gene>
<dbReference type="CDD" id="cd02947">
    <property type="entry name" value="TRX_family"/>
    <property type="match status" value="1"/>
</dbReference>
<evidence type="ECO:0000313" key="11">
    <source>
        <dbReference type="EMBL" id="KAJ6253787.1"/>
    </source>
</evidence>
<dbReference type="InterPro" id="IPR017937">
    <property type="entry name" value="Thioredoxin_CS"/>
</dbReference>
<keyword evidence="5" id="KW-0256">Endoplasmic reticulum</keyword>
<dbReference type="PROSITE" id="PS00194">
    <property type="entry name" value="THIOREDOXIN_1"/>
    <property type="match status" value="1"/>
</dbReference>
<evidence type="ECO:0000256" key="5">
    <source>
        <dbReference type="ARBA" id="ARBA00022824"/>
    </source>
</evidence>
<comment type="catalytic activity">
    <reaction evidence="1">
        <text>Catalyzes the rearrangement of -S-S- bonds in proteins.</text>
        <dbReference type="EC" id="5.3.4.1"/>
    </reaction>
</comment>
<dbReference type="InterPro" id="IPR013766">
    <property type="entry name" value="Thioredoxin_domain"/>
</dbReference>
<dbReference type="Pfam" id="PF00085">
    <property type="entry name" value="Thioredoxin"/>
    <property type="match status" value="1"/>
</dbReference>
<dbReference type="PROSITE" id="PS51352">
    <property type="entry name" value="THIOREDOXIN_2"/>
    <property type="match status" value="1"/>
</dbReference>
<evidence type="ECO:0000256" key="4">
    <source>
        <dbReference type="ARBA" id="ARBA00012723"/>
    </source>
</evidence>
<keyword evidence="6 11" id="KW-0413">Isomerase</keyword>
<dbReference type="Gene3D" id="3.40.30.10">
    <property type="entry name" value="Glutaredoxin"/>
    <property type="match status" value="3"/>
</dbReference>
<comment type="caution">
    <text evidence="11">The sequence shown here is derived from an EMBL/GenBank/DDBJ whole genome shotgun (WGS) entry which is preliminary data.</text>
</comment>
<dbReference type="GO" id="GO:0016853">
    <property type="term" value="F:isomerase activity"/>
    <property type="evidence" value="ECO:0007669"/>
    <property type="project" value="UniProtKB-KW"/>
</dbReference>
<evidence type="ECO:0000256" key="6">
    <source>
        <dbReference type="ARBA" id="ARBA00023235"/>
    </source>
</evidence>
<dbReference type="PANTHER" id="PTHR18929">
    <property type="entry name" value="PROTEIN DISULFIDE ISOMERASE"/>
    <property type="match status" value="1"/>
</dbReference>
<evidence type="ECO:0000256" key="2">
    <source>
        <dbReference type="ARBA" id="ARBA00004319"/>
    </source>
</evidence>
<reference evidence="11" key="1">
    <citation type="submission" date="2022-08" db="EMBL/GenBank/DDBJ databases">
        <title>Novel sulfate-reducing endosymbionts in the free-living metamonad Anaeramoeba.</title>
        <authorList>
            <person name="Jerlstrom-Hultqvist J."/>
            <person name="Cepicka I."/>
            <person name="Gallot-Lavallee L."/>
            <person name="Salas-Leiva D."/>
            <person name="Curtis B.A."/>
            <person name="Zahonova K."/>
            <person name="Pipaliya S."/>
            <person name="Dacks J."/>
            <person name="Roger A.J."/>
        </authorList>
    </citation>
    <scope>NUCLEOTIDE SEQUENCE</scope>
    <source>
        <strain evidence="11">Schooner1</strain>
    </source>
</reference>
<organism evidence="11 12">
    <name type="scientific">Anaeramoeba flamelloides</name>
    <dbReference type="NCBI Taxonomy" id="1746091"/>
    <lineage>
        <taxon>Eukaryota</taxon>
        <taxon>Metamonada</taxon>
        <taxon>Anaeramoebidae</taxon>
        <taxon>Anaeramoeba</taxon>
    </lineage>
</organism>
<dbReference type="PANTHER" id="PTHR18929:SF132">
    <property type="entry name" value="PROTEIN DISULFIDE-ISOMERASE A3"/>
    <property type="match status" value="1"/>
</dbReference>
<evidence type="ECO:0000313" key="12">
    <source>
        <dbReference type="Proteomes" id="UP001150062"/>
    </source>
</evidence>
<accession>A0ABQ8ZA81</accession>
<comment type="similarity">
    <text evidence="3">Belongs to the protein disulfide isomerase family.</text>
</comment>
<dbReference type="InterPro" id="IPR036249">
    <property type="entry name" value="Thioredoxin-like_sf"/>
</dbReference>
<keyword evidence="9" id="KW-0732">Signal</keyword>
<evidence type="ECO:0000256" key="9">
    <source>
        <dbReference type="SAM" id="SignalP"/>
    </source>
</evidence>
<dbReference type="Pfam" id="PF13848">
    <property type="entry name" value="Thioredoxin_6"/>
    <property type="match status" value="1"/>
</dbReference>
<dbReference type="Proteomes" id="UP001150062">
    <property type="component" value="Unassembled WGS sequence"/>
</dbReference>